<evidence type="ECO:0000313" key="2">
    <source>
        <dbReference type="EMBL" id="RKK03037.1"/>
    </source>
</evidence>
<keyword evidence="4" id="KW-1185">Reference proteome</keyword>
<evidence type="ECO:0000313" key="3">
    <source>
        <dbReference type="EMBL" id="RMI15531.1"/>
    </source>
</evidence>
<evidence type="ECO:0000313" key="4">
    <source>
        <dbReference type="Proteomes" id="UP000274097"/>
    </source>
</evidence>
<dbReference type="InParanoid" id="A0A3A9J740"/>
<dbReference type="EMBL" id="RFLX01000052">
    <property type="protein sequence ID" value="RMI15531.1"/>
    <property type="molecule type" value="Genomic_DNA"/>
</dbReference>
<evidence type="ECO:0000313" key="5">
    <source>
        <dbReference type="Proteomes" id="UP000278036"/>
    </source>
</evidence>
<accession>A0A3A9J740</accession>
<evidence type="ECO:0000256" key="1">
    <source>
        <dbReference type="SAM" id="MobiDB-lite"/>
    </source>
</evidence>
<comment type="caution">
    <text evidence="2">The sequence shown here is derived from an EMBL/GenBank/DDBJ whole genome shotgun (WGS) entry which is preliminary data.</text>
</comment>
<sequence>MLRYLDNNASVGRNSPRRRGRGTVNENLAREIMELHTLGVDGGYTQADVTAFAAALSGWTAGVWAPAPSDTLGTFFAAEQHDPGPKRVLGQTYVQDGPDQAVAVLRDLARHPSTIHHVSRRLAAHFLGDDLPPAVLSDLEETWRRTDGDLRAVTEALLRRPESTTMAVVKRRPPMEFIMAACRVLGHAAPAGPLLRDLGAMGQSVFSANSPKGWPEENNAWVAPDGIRTRLDWSMNVAARMQDLADPRTLAEQAFGSVLTEPTRQAIARAESPKRGIAILLMSSEMQRR</sequence>
<dbReference type="Proteomes" id="UP000274097">
    <property type="component" value="Unassembled WGS sequence"/>
</dbReference>
<dbReference type="EMBL" id="RAQU01000109">
    <property type="protein sequence ID" value="RKK03037.1"/>
    <property type="molecule type" value="Genomic_DNA"/>
</dbReference>
<feature type="region of interest" description="Disordered" evidence="1">
    <location>
        <begin position="1"/>
        <end position="23"/>
    </location>
</feature>
<reference evidence="2 5" key="1">
    <citation type="submission" date="2018-09" db="EMBL/GenBank/DDBJ databases">
        <title>Roseomonas sp. nov., isolated from feces of Tibetan antelopes in the Qinghai-Tibet plateau, China.</title>
        <authorList>
            <person name="Tian Z."/>
        </authorList>
    </citation>
    <scope>NUCLEOTIDE SEQUENCE [LARGE SCALE GENOMIC DNA]</scope>
    <source>
        <strain evidence="3 4">Z23</strain>
        <strain evidence="2 5">Z24</strain>
    </source>
</reference>
<proteinExistence type="predicted"/>
<dbReference type="Proteomes" id="UP000278036">
    <property type="component" value="Unassembled WGS sequence"/>
</dbReference>
<protein>
    <submittedName>
        <fullName evidence="2">DUF1800 family protein</fullName>
    </submittedName>
</protein>
<name>A0A3A9J740_9PROT</name>
<dbReference type="InterPro" id="IPR014917">
    <property type="entry name" value="DUF1800"/>
</dbReference>
<dbReference type="AlphaFoldDB" id="A0A3A9J740"/>
<dbReference type="Pfam" id="PF08811">
    <property type="entry name" value="DUF1800"/>
    <property type="match status" value="1"/>
</dbReference>
<dbReference type="OrthoDB" id="9772295at2"/>
<gene>
    <name evidence="2" type="ORF">D6Z83_16700</name>
    <name evidence="3" type="ORF">EBE87_25450</name>
</gene>
<organism evidence="2 5">
    <name type="scientific">Teichococcus wenyumeiae</name>
    <dbReference type="NCBI Taxonomy" id="2478470"/>
    <lineage>
        <taxon>Bacteria</taxon>
        <taxon>Pseudomonadati</taxon>
        <taxon>Pseudomonadota</taxon>
        <taxon>Alphaproteobacteria</taxon>
        <taxon>Acetobacterales</taxon>
        <taxon>Roseomonadaceae</taxon>
        <taxon>Roseomonas</taxon>
    </lineage>
</organism>